<dbReference type="GO" id="GO:0008277">
    <property type="term" value="P:regulation of G protein-coupled receptor signaling pathway"/>
    <property type="evidence" value="ECO:0007669"/>
    <property type="project" value="InterPro"/>
</dbReference>
<evidence type="ECO:0000256" key="1">
    <source>
        <dbReference type="ARBA" id="ARBA00009686"/>
    </source>
</evidence>
<feature type="domain" description="Phosducin" evidence="4">
    <location>
        <begin position="69"/>
        <end position="279"/>
    </location>
</feature>
<proteinExistence type="inferred from homology"/>
<dbReference type="CDD" id="cd02987">
    <property type="entry name" value="Phd_like_Phd"/>
    <property type="match status" value="1"/>
</dbReference>
<evidence type="ECO:0000259" key="4">
    <source>
        <dbReference type="Pfam" id="PF02114"/>
    </source>
</evidence>
<evidence type="ECO:0000313" key="6">
    <source>
        <dbReference type="Proteomes" id="UP001303373"/>
    </source>
</evidence>
<protein>
    <submittedName>
        <fullName evidence="5">Phosducin</fullName>
    </submittedName>
</protein>
<gene>
    <name evidence="5" type="ORF">R9X50_00482200</name>
</gene>
<sequence>MSAAQDEFNELMRDKERITTHPEDRNSSSSHNASDDDDDSDTHLTSAVEDPAPRPSMSLARATIPRTRFGANTGPKGVISDAQNFRDQQRKHRTSIRGPNGLVSKMQVGLSMNGRGPATEKIAERDEEEADNEEEDDEFMQEWREKRLRQMQNGEHESRMHNRDRSVARRWGSLTAVDGEGFLDAVDKSPADTIVLVYIYDDRSDVSLELEDCVRALARSHKEARFVKLHYHDAEMEPAGVPALLAYRNGEKFDGLVPLINEIPEDADVSDTTLEVVLKKHQML</sequence>
<dbReference type="Pfam" id="PF02114">
    <property type="entry name" value="Phosducin"/>
    <property type="match status" value="1"/>
</dbReference>
<comment type="similarity">
    <text evidence="1">Belongs to the phosducin family.</text>
</comment>
<feature type="region of interest" description="Disordered" evidence="3">
    <location>
        <begin position="1"/>
        <end position="138"/>
    </location>
</feature>
<feature type="compositionally biased region" description="Acidic residues" evidence="3">
    <location>
        <begin position="125"/>
        <end position="138"/>
    </location>
</feature>
<dbReference type="Proteomes" id="UP001303373">
    <property type="component" value="Chromosome 7"/>
</dbReference>
<dbReference type="AlphaFoldDB" id="A0AAQ3M690"/>
<name>A0AAQ3M690_9PEZI</name>
<dbReference type="SUPFAM" id="SSF52833">
    <property type="entry name" value="Thioredoxin-like"/>
    <property type="match status" value="1"/>
</dbReference>
<keyword evidence="2" id="KW-0597">Phosphoprotein</keyword>
<dbReference type="InterPro" id="IPR001200">
    <property type="entry name" value="Phosducin"/>
</dbReference>
<dbReference type="InterPro" id="IPR036249">
    <property type="entry name" value="Thioredoxin-like_sf"/>
</dbReference>
<dbReference type="PANTHER" id="PTHR46052">
    <property type="entry name" value="PHOSDUCIN-LIKE PROTEIN"/>
    <property type="match status" value="1"/>
</dbReference>
<accession>A0AAQ3M690</accession>
<dbReference type="Gene3D" id="1.10.168.10">
    <property type="entry name" value="Phosducin, domain 2"/>
    <property type="match status" value="1"/>
</dbReference>
<dbReference type="InterPro" id="IPR023196">
    <property type="entry name" value="Phosducin_N_dom_sf"/>
</dbReference>
<dbReference type="EMBL" id="CP138586">
    <property type="protein sequence ID" value="WPH01968.1"/>
    <property type="molecule type" value="Genomic_DNA"/>
</dbReference>
<keyword evidence="6" id="KW-1185">Reference proteome</keyword>
<dbReference type="PANTHER" id="PTHR46052:SF1">
    <property type="entry name" value="PHOSDUCIN-LIKE PROTEIN"/>
    <property type="match status" value="1"/>
</dbReference>
<organism evidence="5 6">
    <name type="scientific">Acrodontium crateriforme</name>
    <dbReference type="NCBI Taxonomy" id="150365"/>
    <lineage>
        <taxon>Eukaryota</taxon>
        <taxon>Fungi</taxon>
        <taxon>Dikarya</taxon>
        <taxon>Ascomycota</taxon>
        <taxon>Pezizomycotina</taxon>
        <taxon>Dothideomycetes</taxon>
        <taxon>Dothideomycetidae</taxon>
        <taxon>Mycosphaerellales</taxon>
        <taxon>Teratosphaeriaceae</taxon>
        <taxon>Acrodontium</taxon>
    </lineage>
</organism>
<dbReference type="InterPro" id="IPR024253">
    <property type="entry name" value="Phosducin_thioredoxin-like_dom"/>
</dbReference>
<reference evidence="5 6" key="1">
    <citation type="submission" date="2023-11" db="EMBL/GenBank/DDBJ databases">
        <title>An acidophilic fungus is an integral part of prey digestion in a carnivorous sundew plant.</title>
        <authorList>
            <person name="Tsai I.J."/>
        </authorList>
    </citation>
    <scope>NUCLEOTIDE SEQUENCE [LARGE SCALE GENOMIC DNA]</scope>
    <source>
        <strain evidence="5">169a</strain>
    </source>
</reference>
<evidence type="ECO:0000256" key="3">
    <source>
        <dbReference type="SAM" id="MobiDB-lite"/>
    </source>
</evidence>
<evidence type="ECO:0000256" key="2">
    <source>
        <dbReference type="ARBA" id="ARBA00022553"/>
    </source>
</evidence>
<dbReference type="Gene3D" id="3.40.30.10">
    <property type="entry name" value="Glutaredoxin"/>
    <property type="match status" value="1"/>
</dbReference>
<evidence type="ECO:0000313" key="5">
    <source>
        <dbReference type="EMBL" id="WPH01968.1"/>
    </source>
</evidence>
<feature type="compositionally biased region" description="Basic and acidic residues" evidence="3">
    <location>
        <begin position="10"/>
        <end position="26"/>
    </location>
</feature>
<dbReference type="InterPro" id="IPR051499">
    <property type="entry name" value="Phosducin-like_reg"/>
</dbReference>